<evidence type="ECO:0000259" key="4">
    <source>
        <dbReference type="PROSITE" id="PS51845"/>
    </source>
</evidence>
<dbReference type="EC" id="3.1.4.-" evidence="3"/>
<dbReference type="InterPro" id="IPR003607">
    <property type="entry name" value="HD/PDEase_dom"/>
</dbReference>
<name>A0A9P8PS09_WICPI</name>
<accession>A0A9P8PS09</accession>
<organism evidence="5 6">
    <name type="scientific">Wickerhamomyces pijperi</name>
    <name type="common">Yeast</name>
    <name type="synonym">Pichia pijperi</name>
    <dbReference type="NCBI Taxonomy" id="599730"/>
    <lineage>
        <taxon>Eukaryota</taxon>
        <taxon>Fungi</taxon>
        <taxon>Dikarya</taxon>
        <taxon>Ascomycota</taxon>
        <taxon>Saccharomycotina</taxon>
        <taxon>Saccharomycetes</taxon>
        <taxon>Phaffomycetales</taxon>
        <taxon>Wickerhamomycetaceae</taxon>
        <taxon>Wickerhamomyces</taxon>
    </lineage>
</organism>
<dbReference type="Pfam" id="PF00233">
    <property type="entry name" value="PDEase_I"/>
    <property type="match status" value="1"/>
</dbReference>
<dbReference type="InterPro" id="IPR036971">
    <property type="entry name" value="PDEase_catalytic_dom_sf"/>
</dbReference>
<proteinExistence type="inferred from homology"/>
<dbReference type="PANTHER" id="PTHR11347">
    <property type="entry name" value="CYCLIC NUCLEOTIDE PHOSPHODIESTERASE"/>
    <property type="match status" value="1"/>
</dbReference>
<dbReference type="GO" id="GO:0046872">
    <property type="term" value="F:metal ion binding"/>
    <property type="evidence" value="ECO:0007669"/>
    <property type="project" value="UniProtKB-KW"/>
</dbReference>
<dbReference type="PROSITE" id="PS00126">
    <property type="entry name" value="PDEASE_I_1"/>
    <property type="match status" value="1"/>
</dbReference>
<dbReference type="GO" id="GO:0007165">
    <property type="term" value="P:signal transduction"/>
    <property type="evidence" value="ECO:0007669"/>
    <property type="project" value="InterPro"/>
</dbReference>
<dbReference type="Gene3D" id="1.10.1300.10">
    <property type="entry name" value="3'5'-cyclic nucleotide phosphodiesterase, catalytic domain"/>
    <property type="match status" value="1"/>
</dbReference>
<feature type="domain" description="PDEase" evidence="4">
    <location>
        <begin position="164"/>
        <end position="573"/>
    </location>
</feature>
<dbReference type="InterPro" id="IPR023174">
    <property type="entry name" value="PDEase_CS"/>
</dbReference>
<evidence type="ECO:0000313" key="6">
    <source>
        <dbReference type="Proteomes" id="UP000774326"/>
    </source>
</evidence>
<gene>
    <name evidence="5" type="ORF">WICPIJ_009010</name>
</gene>
<dbReference type="OrthoDB" id="546632at2759"/>
<keyword evidence="6" id="KW-1185">Reference proteome</keyword>
<dbReference type="SUPFAM" id="SSF109604">
    <property type="entry name" value="HD-domain/PDEase-like"/>
    <property type="match status" value="1"/>
</dbReference>
<reference evidence="5" key="1">
    <citation type="journal article" date="2021" name="Open Biol.">
        <title>Shared evolutionary footprints suggest mitochondrial oxidative damage underlies multiple complex I losses in fungi.</title>
        <authorList>
            <person name="Schikora-Tamarit M.A."/>
            <person name="Marcet-Houben M."/>
            <person name="Nosek J."/>
            <person name="Gabaldon T."/>
        </authorList>
    </citation>
    <scope>NUCLEOTIDE SEQUENCE</scope>
    <source>
        <strain evidence="5">CBS2887</strain>
    </source>
</reference>
<keyword evidence="2 3" id="KW-0378">Hydrolase</keyword>
<dbReference type="PROSITE" id="PS51845">
    <property type="entry name" value="PDEASE_I_2"/>
    <property type="match status" value="1"/>
</dbReference>
<dbReference type="EMBL" id="JAEUBG010005177">
    <property type="protein sequence ID" value="KAH3677258.1"/>
    <property type="molecule type" value="Genomic_DNA"/>
</dbReference>
<comment type="similarity">
    <text evidence="3">Belongs to the cyclic nucleotide phosphodiesterase family.</text>
</comment>
<dbReference type="Proteomes" id="UP000774326">
    <property type="component" value="Unassembled WGS sequence"/>
</dbReference>
<evidence type="ECO:0000256" key="3">
    <source>
        <dbReference type="RuleBase" id="RU363067"/>
    </source>
</evidence>
<evidence type="ECO:0000256" key="2">
    <source>
        <dbReference type="ARBA" id="ARBA00022801"/>
    </source>
</evidence>
<dbReference type="AlphaFoldDB" id="A0A9P8PS09"/>
<comment type="cofactor">
    <cofactor evidence="3">
        <name>a divalent metal cation</name>
        <dbReference type="ChEBI" id="CHEBI:60240"/>
    </cofactor>
    <text evidence="3">Binds 2 divalent metal cations per subunit. Site 1 may preferentially bind zinc ions, while site 2 has a preference for magnesium and/or manganese ions.</text>
</comment>
<keyword evidence="1 3" id="KW-0479">Metal-binding</keyword>
<evidence type="ECO:0000256" key="1">
    <source>
        <dbReference type="ARBA" id="ARBA00022723"/>
    </source>
</evidence>
<protein>
    <recommendedName>
        <fullName evidence="3">Phosphodiesterase</fullName>
        <ecNumber evidence="3">3.1.4.-</ecNumber>
    </recommendedName>
</protein>
<dbReference type="InterPro" id="IPR002073">
    <property type="entry name" value="PDEase_catalytic_dom"/>
</dbReference>
<sequence length="576" mass="66089">MSQVIYLDGLSTQSQIDENTKLFELTLKHDKITHFHKLTDLITYVSITGASELDVNYPYIIIVNAPPTSTDCSSLNFLGFSDIHFLLKTHYKHLNTLVYSLDKYNIAEINQDINNYHDTLKNRIMRMKTWCGLNNDKIKKCPCLHSMTNCINLILQNDPVKVSKTREFSKLISKEIDFYGSLTLRHADELEYYKYCIGNWGFIAHDLTCDELTYCALLIFKQCFDIVGLDNELILSDNEVLCFLFSLRDSYRGGNAFHNFRHAVDVLQATFYFLVRIGALPAFREYTEDLQIHPEEQLKQSKNATFNKNGGDFESHFDLDTALLHPIQTLALLVASVGHDVGHPGLTNQFMNDNGTPISKIYSGLSTLENYHSTIFQDILTDHWPIFLNNTYTRDGKSPLNTSVLQVDSIIATDMANHFEYIQKIDEIHQELRDPVKRRNVKNNKRYATTLLSLIIKCADISNVTRPLSISIKWGVILTREFSEIALLTKHLKDPQAVNIETIKDVRKFAEFPEDIAQALEEFPRLYDGQLFFINTFADSLFTEAANVLPELGFSKVLIDLNKEYWISLKKANDKS</sequence>
<reference evidence="5" key="2">
    <citation type="submission" date="2021-01" db="EMBL/GenBank/DDBJ databases">
        <authorList>
            <person name="Schikora-Tamarit M.A."/>
        </authorList>
    </citation>
    <scope>NUCLEOTIDE SEQUENCE</scope>
    <source>
        <strain evidence="5">CBS2887</strain>
    </source>
</reference>
<evidence type="ECO:0000313" key="5">
    <source>
        <dbReference type="EMBL" id="KAH3677258.1"/>
    </source>
</evidence>
<dbReference type="SMART" id="SM00471">
    <property type="entry name" value="HDc"/>
    <property type="match status" value="1"/>
</dbReference>
<dbReference type="GO" id="GO:0004114">
    <property type="term" value="F:3',5'-cyclic-nucleotide phosphodiesterase activity"/>
    <property type="evidence" value="ECO:0007669"/>
    <property type="project" value="InterPro"/>
</dbReference>
<comment type="caution">
    <text evidence="5">The sequence shown here is derived from an EMBL/GenBank/DDBJ whole genome shotgun (WGS) entry which is preliminary data.</text>
</comment>